<name>A0A7J5BDC6_9MICO</name>
<dbReference type="EMBL" id="WBKB01000003">
    <property type="protein sequence ID" value="KAB1643589.1"/>
    <property type="molecule type" value="Genomic_DNA"/>
</dbReference>
<comment type="caution">
    <text evidence="1">The sequence shown here is derived from an EMBL/GenBank/DDBJ whole genome shotgun (WGS) entry which is preliminary data.</text>
</comment>
<dbReference type="PANTHER" id="PTHR42110">
    <property type="entry name" value="L-ASPARAGINASE, PUTATIVE (AFU_ORTHOLOGUE AFUA_3G11890)-RELATED"/>
    <property type="match status" value="1"/>
</dbReference>
<proteinExistence type="predicted"/>
<dbReference type="Pfam" id="PF06089">
    <property type="entry name" value="Asparaginase_II"/>
    <property type="match status" value="1"/>
</dbReference>
<dbReference type="Proteomes" id="UP000433493">
    <property type="component" value="Unassembled WGS sequence"/>
</dbReference>
<dbReference type="OrthoDB" id="9780674at2"/>
<organism evidence="1 2">
    <name type="scientific">Gulosibacter chungangensis</name>
    <dbReference type="NCBI Taxonomy" id="979746"/>
    <lineage>
        <taxon>Bacteria</taxon>
        <taxon>Bacillati</taxon>
        <taxon>Actinomycetota</taxon>
        <taxon>Actinomycetes</taxon>
        <taxon>Micrococcales</taxon>
        <taxon>Microbacteriaceae</taxon>
        <taxon>Gulosibacter</taxon>
    </lineage>
</organism>
<dbReference type="InterPro" id="IPR010349">
    <property type="entry name" value="Asparaginase_II"/>
</dbReference>
<evidence type="ECO:0000313" key="1">
    <source>
        <dbReference type="EMBL" id="KAB1643589.1"/>
    </source>
</evidence>
<keyword evidence="2" id="KW-1185">Reference proteome</keyword>
<gene>
    <name evidence="1" type="ORF">F8O05_06860</name>
</gene>
<protein>
    <submittedName>
        <fullName evidence="1">Asparaginase</fullName>
    </submittedName>
</protein>
<dbReference type="AlphaFoldDB" id="A0A7J5BDC6"/>
<sequence length="338" mass="34728">MAGTFLGKDSVELAVVSRGGFVESRHVGSAAVVDAEGETLLALGDVRAPIFPRSTLKFIQALASLEAGAPLDGEHLGIACASHVGTPLHIALVRDILGRAGLDESALQCPAAWPADRASRDSLIRSGEPSARIFMECSGKHAGFLAACTAAGWPIENYLGVDHPLQKLVRDTLARFAGEQVSINSVDGCGAPIHAVSLTGLARAMSRFATSQASSPFGIFRNAAKIWQATLRHPWTIAGHNRPDTVVIEELGVLAKTGAEGVLVLVAPDGTSVAIKSLDGSTRANVLPGLQLLVAAGSIAPAAAEAVLPKLGLSVLGGGQPVGAIMLGSDIPSIIERS</sequence>
<accession>A0A7J5BDC6</accession>
<dbReference type="RefSeq" id="WP_158052004.1">
    <property type="nucleotide sequence ID" value="NZ_WBKB01000003.1"/>
</dbReference>
<reference evidence="1 2" key="1">
    <citation type="submission" date="2019-09" db="EMBL/GenBank/DDBJ databases">
        <title>Phylogeny of genus Pseudoclavibacter and closely related genus.</title>
        <authorList>
            <person name="Li Y."/>
        </authorList>
    </citation>
    <scope>NUCLEOTIDE SEQUENCE [LARGE SCALE GENOMIC DNA]</scope>
    <source>
        <strain evidence="1 2">KCTC 13959</strain>
    </source>
</reference>
<evidence type="ECO:0000313" key="2">
    <source>
        <dbReference type="Proteomes" id="UP000433493"/>
    </source>
</evidence>
<dbReference type="PANTHER" id="PTHR42110:SF1">
    <property type="entry name" value="L-ASPARAGINASE, PUTATIVE (AFU_ORTHOLOGUE AFUA_3G11890)-RELATED"/>
    <property type="match status" value="1"/>
</dbReference>